<organism evidence="6 7">
    <name type="scientific">Rhinocladiella mackenziei CBS 650.93</name>
    <dbReference type="NCBI Taxonomy" id="1442369"/>
    <lineage>
        <taxon>Eukaryota</taxon>
        <taxon>Fungi</taxon>
        <taxon>Dikarya</taxon>
        <taxon>Ascomycota</taxon>
        <taxon>Pezizomycotina</taxon>
        <taxon>Eurotiomycetes</taxon>
        <taxon>Chaetothyriomycetidae</taxon>
        <taxon>Chaetothyriales</taxon>
        <taxon>Herpotrichiellaceae</taxon>
        <taxon>Rhinocladiella</taxon>
    </lineage>
</organism>
<keyword evidence="3" id="KW-0479">Metal-binding</keyword>
<reference evidence="6 7" key="1">
    <citation type="submission" date="2015-01" db="EMBL/GenBank/DDBJ databases">
        <title>The Genome Sequence of Rhinocladiella mackenzie CBS 650.93.</title>
        <authorList>
            <consortium name="The Broad Institute Genomics Platform"/>
            <person name="Cuomo C."/>
            <person name="de Hoog S."/>
            <person name="Gorbushina A."/>
            <person name="Stielow B."/>
            <person name="Teixiera M."/>
            <person name="Abouelleil A."/>
            <person name="Chapman S.B."/>
            <person name="Priest M."/>
            <person name="Young S.K."/>
            <person name="Wortman J."/>
            <person name="Nusbaum C."/>
            <person name="Birren B."/>
        </authorList>
    </citation>
    <scope>NUCLEOTIDE SEQUENCE [LARGE SCALE GENOMIC DNA]</scope>
    <source>
        <strain evidence="6 7">CBS 650.93</strain>
    </source>
</reference>
<dbReference type="GO" id="GO:0046872">
    <property type="term" value="F:metal ion binding"/>
    <property type="evidence" value="ECO:0007669"/>
    <property type="project" value="UniProtKB-KW"/>
</dbReference>
<keyword evidence="4" id="KW-0460">Magnesium</keyword>
<keyword evidence="5" id="KW-0786">Thiamine pyrophosphate</keyword>
<dbReference type="GeneID" id="25297513"/>
<dbReference type="RefSeq" id="XP_013268852.1">
    <property type="nucleotide sequence ID" value="XM_013413398.1"/>
</dbReference>
<sequence length="189" mass="20750">MSLPTSDSGQHDNHASYWICLQHDKESAETDDYQTNQLLSRVQLPSPISPLAQGFFDESVPNFGGVYTRKGSNPRMQHFVEESDLVLHLGALDADATSYLGSTTMKEATTIRLLPEEVVIGASFGIFDTRLLQDNLLIGSAQRAALVAGDDNGSFQPTCQEISTMIKQCLQAIMWADLSNFSTNLRYGS</sequence>
<evidence type="ECO:0000256" key="3">
    <source>
        <dbReference type="ARBA" id="ARBA00022723"/>
    </source>
</evidence>
<evidence type="ECO:0000256" key="2">
    <source>
        <dbReference type="ARBA" id="ARBA00007812"/>
    </source>
</evidence>
<evidence type="ECO:0000313" key="7">
    <source>
        <dbReference type="Proteomes" id="UP000053617"/>
    </source>
</evidence>
<comment type="similarity">
    <text evidence="2">Belongs to the TPP enzyme family.</text>
</comment>
<dbReference type="GO" id="GO:0000949">
    <property type="term" value="P:aromatic amino acid family catabolic process to alcohol via Ehrlich pathway"/>
    <property type="evidence" value="ECO:0007669"/>
    <property type="project" value="TreeGrafter"/>
</dbReference>
<name>A0A0D2IEN3_9EURO</name>
<dbReference type="STRING" id="1442369.A0A0D2IEN3"/>
<dbReference type="Gene3D" id="3.40.50.1220">
    <property type="entry name" value="TPP-binding domain"/>
    <property type="match status" value="1"/>
</dbReference>
<keyword evidence="7" id="KW-1185">Reference proteome</keyword>
<accession>A0A0D2IEN3</accession>
<dbReference type="VEuPathDB" id="FungiDB:Z518_09442"/>
<evidence type="ECO:0000256" key="4">
    <source>
        <dbReference type="ARBA" id="ARBA00022842"/>
    </source>
</evidence>
<comment type="cofactor">
    <cofactor evidence="1">
        <name>thiamine diphosphate</name>
        <dbReference type="ChEBI" id="CHEBI:58937"/>
    </cofactor>
</comment>
<dbReference type="EMBL" id="KN847481">
    <property type="protein sequence ID" value="KIX01716.1"/>
    <property type="molecule type" value="Genomic_DNA"/>
</dbReference>
<gene>
    <name evidence="6" type="ORF">Z518_09442</name>
</gene>
<dbReference type="GO" id="GO:0004737">
    <property type="term" value="F:pyruvate decarboxylase activity"/>
    <property type="evidence" value="ECO:0007669"/>
    <property type="project" value="TreeGrafter"/>
</dbReference>
<dbReference type="Proteomes" id="UP000053617">
    <property type="component" value="Unassembled WGS sequence"/>
</dbReference>
<dbReference type="PANTHER" id="PTHR43452:SF30">
    <property type="entry name" value="PYRUVATE DECARBOXYLASE ISOZYME 1-RELATED"/>
    <property type="match status" value="1"/>
</dbReference>
<dbReference type="PANTHER" id="PTHR43452">
    <property type="entry name" value="PYRUVATE DECARBOXYLASE"/>
    <property type="match status" value="1"/>
</dbReference>
<evidence type="ECO:0000256" key="1">
    <source>
        <dbReference type="ARBA" id="ARBA00001964"/>
    </source>
</evidence>
<dbReference type="InterPro" id="IPR029035">
    <property type="entry name" value="DHS-like_NAD/FAD-binding_dom"/>
</dbReference>
<dbReference type="HOGENOM" id="CLU_1435168_0_0_1"/>
<evidence type="ECO:0008006" key="8">
    <source>
        <dbReference type="Google" id="ProtNLM"/>
    </source>
</evidence>
<evidence type="ECO:0000313" key="6">
    <source>
        <dbReference type="EMBL" id="KIX01716.1"/>
    </source>
</evidence>
<dbReference type="SUPFAM" id="SSF52467">
    <property type="entry name" value="DHS-like NAD/FAD-binding domain"/>
    <property type="match status" value="1"/>
</dbReference>
<dbReference type="InterPro" id="IPR012110">
    <property type="entry name" value="PDC/IPDC-like"/>
</dbReference>
<evidence type="ECO:0000256" key="5">
    <source>
        <dbReference type="ARBA" id="ARBA00023052"/>
    </source>
</evidence>
<dbReference type="AlphaFoldDB" id="A0A0D2IEN3"/>
<dbReference type="GO" id="GO:0005634">
    <property type="term" value="C:nucleus"/>
    <property type="evidence" value="ECO:0007669"/>
    <property type="project" value="TreeGrafter"/>
</dbReference>
<dbReference type="GO" id="GO:0005829">
    <property type="term" value="C:cytosol"/>
    <property type="evidence" value="ECO:0007669"/>
    <property type="project" value="TreeGrafter"/>
</dbReference>
<protein>
    <recommendedName>
        <fullName evidence="8">Thiamine pyrophosphate enzyme central domain-containing protein</fullName>
    </recommendedName>
</protein>
<proteinExistence type="inferred from homology"/>